<dbReference type="PANTHER" id="PTHR34069">
    <property type="entry name" value="3-OXOACYL-[ACYL-CARRIER-PROTEIN] SYNTHASE 3"/>
    <property type="match status" value="1"/>
</dbReference>
<dbReference type="GO" id="GO:0044550">
    <property type="term" value="P:secondary metabolite biosynthetic process"/>
    <property type="evidence" value="ECO:0007669"/>
    <property type="project" value="TreeGrafter"/>
</dbReference>
<evidence type="ECO:0000256" key="3">
    <source>
        <dbReference type="ARBA" id="ARBA00022516"/>
    </source>
</evidence>
<comment type="pathway">
    <text evidence="10">Lipid metabolism; fatty acid biosynthesis.</text>
</comment>
<keyword evidence="7 10" id="KW-0275">Fatty acid biosynthesis</keyword>
<comment type="subunit">
    <text evidence="10">Homodimer.</text>
</comment>
<evidence type="ECO:0000259" key="11">
    <source>
        <dbReference type="Pfam" id="PF08541"/>
    </source>
</evidence>
<feature type="domain" description="Beta-ketoacyl-[acyl-carrier-protein] synthase III N-terminal" evidence="12">
    <location>
        <begin position="110"/>
        <end position="191"/>
    </location>
</feature>
<dbReference type="InterPro" id="IPR016039">
    <property type="entry name" value="Thiolase-like"/>
</dbReference>
<evidence type="ECO:0000256" key="10">
    <source>
        <dbReference type="HAMAP-Rule" id="MF_01815"/>
    </source>
</evidence>
<dbReference type="InterPro" id="IPR004655">
    <property type="entry name" value="FabH"/>
</dbReference>
<dbReference type="GO" id="GO:0033818">
    <property type="term" value="F:beta-ketoacyl-acyl-carrier-protein synthase III activity"/>
    <property type="evidence" value="ECO:0007669"/>
    <property type="project" value="UniProtKB-UniRule"/>
</dbReference>
<comment type="caution">
    <text evidence="13">The sequence shown here is derived from an EMBL/GenBank/DDBJ whole genome shotgun (WGS) entry which is preliminary data.</text>
</comment>
<gene>
    <name evidence="13" type="primary">fabH2</name>
    <name evidence="10" type="synonym">fabH</name>
    <name evidence="13" type="ORF">GCM10007940_03300</name>
</gene>
<comment type="similarity">
    <text evidence="1 10">Belongs to the thiolase-like superfamily. FabH family.</text>
</comment>
<dbReference type="EMBL" id="BSOH01000001">
    <property type="protein sequence ID" value="GLR15715.1"/>
    <property type="molecule type" value="Genomic_DNA"/>
</dbReference>
<feature type="domain" description="Beta-ketoacyl-[acyl-carrier-protein] synthase III C-terminal" evidence="11">
    <location>
        <begin position="262"/>
        <end position="351"/>
    </location>
</feature>
<dbReference type="NCBIfam" id="NF006829">
    <property type="entry name" value="PRK09352.1"/>
    <property type="match status" value="1"/>
</dbReference>
<dbReference type="HAMAP" id="MF_01815">
    <property type="entry name" value="FabH"/>
    <property type="match status" value="1"/>
</dbReference>
<comment type="catalytic activity">
    <reaction evidence="10">
        <text>malonyl-[ACP] + acetyl-CoA + H(+) = 3-oxobutanoyl-[ACP] + CO2 + CoA</text>
        <dbReference type="Rhea" id="RHEA:12080"/>
        <dbReference type="Rhea" id="RHEA-COMP:9623"/>
        <dbReference type="Rhea" id="RHEA-COMP:9625"/>
        <dbReference type="ChEBI" id="CHEBI:15378"/>
        <dbReference type="ChEBI" id="CHEBI:16526"/>
        <dbReference type="ChEBI" id="CHEBI:57287"/>
        <dbReference type="ChEBI" id="CHEBI:57288"/>
        <dbReference type="ChEBI" id="CHEBI:78449"/>
        <dbReference type="ChEBI" id="CHEBI:78450"/>
        <dbReference type="EC" id="2.3.1.180"/>
    </reaction>
</comment>
<dbReference type="EC" id="2.3.1.180" evidence="10"/>
<keyword evidence="6 10" id="KW-0443">Lipid metabolism</keyword>
<feature type="active site" evidence="10">
    <location>
        <position position="308"/>
    </location>
</feature>
<reference evidence="13" key="2">
    <citation type="submission" date="2023-01" db="EMBL/GenBank/DDBJ databases">
        <title>Draft genome sequence of Portibacter lacus strain NBRC 108769.</title>
        <authorList>
            <person name="Sun Q."/>
            <person name="Mori K."/>
        </authorList>
    </citation>
    <scope>NUCLEOTIDE SEQUENCE</scope>
    <source>
        <strain evidence="13">NBRC 108769</strain>
    </source>
</reference>
<organism evidence="13 14">
    <name type="scientific">Portibacter lacus</name>
    <dbReference type="NCBI Taxonomy" id="1099794"/>
    <lineage>
        <taxon>Bacteria</taxon>
        <taxon>Pseudomonadati</taxon>
        <taxon>Bacteroidota</taxon>
        <taxon>Saprospiria</taxon>
        <taxon>Saprospirales</taxon>
        <taxon>Haliscomenobacteraceae</taxon>
        <taxon>Portibacter</taxon>
    </lineage>
</organism>
<evidence type="ECO:0000256" key="4">
    <source>
        <dbReference type="ARBA" id="ARBA00022679"/>
    </source>
</evidence>
<keyword evidence="3 10" id="KW-0444">Lipid biosynthesis</keyword>
<feature type="region of interest" description="ACP-binding" evidence="10">
    <location>
        <begin position="279"/>
        <end position="283"/>
    </location>
</feature>
<protein>
    <recommendedName>
        <fullName evidence="10">Beta-ketoacyl-[acyl-carrier-protein] synthase III</fullName>
        <shortName evidence="10">Beta-ketoacyl-ACP synthase III</shortName>
        <shortName evidence="10">KAS III</shortName>
        <ecNumber evidence="10">2.3.1.180</ecNumber>
    </recommendedName>
    <alternativeName>
        <fullName evidence="10">3-oxoacyl-[acyl-carrier-protein] synthase 3</fullName>
    </alternativeName>
    <alternativeName>
        <fullName evidence="10">3-oxoacyl-[acyl-carrier-protein] synthase III</fullName>
    </alternativeName>
</protein>
<evidence type="ECO:0000256" key="8">
    <source>
        <dbReference type="ARBA" id="ARBA00023268"/>
    </source>
</evidence>
<dbReference type="AlphaFoldDB" id="A0AA37SKS1"/>
<sequence length="351" mass="38785">MYATKIAGIGKYIPEKIVKNEDFVEFMDTSDAWIQERTGIKERHYAEKHKETTTTMAARASEIAIERAGINKEDIDFIIFATLSPDYYFPGCGVLLQRELGITKTEIGALDIRNQCSGFVYGLTVADQFIKSGMYKNILLVGSEMHSMGLDYTTEGRGVTVIFGDGAGAVVLQRHEEEGSGVLAAHLHSDGTHAEELAMINPGSHGGYHLKERDFGFPDQEYGGIFVTEKMLSDGQLFPNMTGQLVFKKAVQKFPEVIMESLKTAGLETTDIGLLIPHQANLRIAQFVQRLLKLRDDQVFNNIEKYGNTTAASIPIALCEAWELGKIKKGDIVCLAAFGSGFTWGSVLIKW</sequence>
<evidence type="ECO:0000256" key="2">
    <source>
        <dbReference type="ARBA" id="ARBA00022490"/>
    </source>
</evidence>
<dbReference type="SUPFAM" id="SSF53901">
    <property type="entry name" value="Thiolase-like"/>
    <property type="match status" value="1"/>
</dbReference>
<evidence type="ECO:0000256" key="9">
    <source>
        <dbReference type="ARBA" id="ARBA00023315"/>
    </source>
</evidence>
<dbReference type="Pfam" id="PF08541">
    <property type="entry name" value="ACP_syn_III_C"/>
    <property type="match status" value="1"/>
</dbReference>
<keyword evidence="4 10" id="KW-0808">Transferase</keyword>
<dbReference type="PANTHER" id="PTHR34069:SF2">
    <property type="entry name" value="BETA-KETOACYL-[ACYL-CARRIER-PROTEIN] SYNTHASE III"/>
    <property type="match status" value="1"/>
</dbReference>
<keyword evidence="14" id="KW-1185">Reference proteome</keyword>
<evidence type="ECO:0000256" key="6">
    <source>
        <dbReference type="ARBA" id="ARBA00023098"/>
    </source>
</evidence>
<dbReference type="InterPro" id="IPR013747">
    <property type="entry name" value="ACP_syn_III_C"/>
</dbReference>
<evidence type="ECO:0000313" key="14">
    <source>
        <dbReference type="Proteomes" id="UP001156666"/>
    </source>
</evidence>
<comment type="subcellular location">
    <subcellularLocation>
        <location evidence="10">Cytoplasm</location>
    </subcellularLocation>
</comment>
<dbReference type="InterPro" id="IPR013751">
    <property type="entry name" value="ACP_syn_III_N"/>
</dbReference>
<dbReference type="Pfam" id="PF08545">
    <property type="entry name" value="ACP_syn_III"/>
    <property type="match status" value="1"/>
</dbReference>
<comment type="function">
    <text evidence="10">Catalyzes the condensation reaction of fatty acid synthesis by the addition to an acyl acceptor of two carbons from malonyl-ACP. Catalyzes the first condensation reaction which initiates fatty acid synthesis and may therefore play a role in governing the total rate of fatty acid production. Possesses both acetoacetyl-ACP synthase and acetyl transacylase activities. Its substrate specificity determines the biosynthesis of branched-chain and/or straight-chain of fatty acids.</text>
</comment>
<dbReference type="GO" id="GO:0005737">
    <property type="term" value="C:cytoplasm"/>
    <property type="evidence" value="ECO:0007669"/>
    <property type="project" value="UniProtKB-SubCell"/>
</dbReference>
<keyword evidence="8 10" id="KW-0511">Multifunctional enzyme</keyword>
<dbReference type="RefSeq" id="WP_235292612.1">
    <property type="nucleotide sequence ID" value="NZ_BSOH01000001.1"/>
</dbReference>
<accession>A0AA37SKS1</accession>
<feature type="active site" evidence="10">
    <location>
        <position position="116"/>
    </location>
</feature>
<keyword evidence="9 10" id="KW-0012">Acyltransferase</keyword>
<keyword evidence="2 10" id="KW-0963">Cytoplasm</keyword>
<evidence type="ECO:0000256" key="1">
    <source>
        <dbReference type="ARBA" id="ARBA00008642"/>
    </source>
</evidence>
<comment type="domain">
    <text evidence="10">The last Arg residue of the ACP-binding site is essential for the weak association between ACP/AcpP and FabH.</text>
</comment>
<dbReference type="Proteomes" id="UP001156666">
    <property type="component" value="Unassembled WGS sequence"/>
</dbReference>
<evidence type="ECO:0000256" key="7">
    <source>
        <dbReference type="ARBA" id="ARBA00023160"/>
    </source>
</evidence>
<dbReference type="Gene3D" id="3.40.47.10">
    <property type="match status" value="1"/>
</dbReference>
<dbReference type="GO" id="GO:0004315">
    <property type="term" value="F:3-oxoacyl-[acyl-carrier-protein] synthase activity"/>
    <property type="evidence" value="ECO:0007669"/>
    <property type="project" value="InterPro"/>
</dbReference>
<evidence type="ECO:0000256" key="5">
    <source>
        <dbReference type="ARBA" id="ARBA00022832"/>
    </source>
</evidence>
<feature type="active site" evidence="10">
    <location>
        <position position="278"/>
    </location>
</feature>
<name>A0AA37SKS1_9BACT</name>
<evidence type="ECO:0000259" key="12">
    <source>
        <dbReference type="Pfam" id="PF08545"/>
    </source>
</evidence>
<proteinExistence type="inferred from homology"/>
<evidence type="ECO:0000313" key="13">
    <source>
        <dbReference type="EMBL" id="GLR15715.1"/>
    </source>
</evidence>
<keyword evidence="5 10" id="KW-0276">Fatty acid metabolism</keyword>
<dbReference type="CDD" id="cd00830">
    <property type="entry name" value="KAS_III"/>
    <property type="match status" value="1"/>
</dbReference>
<reference evidence="13" key="1">
    <citation type="journal article" date="2014" name="Int. J. Syst. Evol. Microbiol.">
        <title>Complete genome sequence of Corynebacterium casei LMG S-19264T (=DSM 44701T), isolated from a smear-ripened cheese.</title>
        <authorList>
            <consortium name="US DOE Joint Genome Institute (JGI-PGF)"/>
            <person name="Walter F."/>
            <person name="Albersmeier A."/>
            <person name="Kalinowski J."/>
            <person name="Ruckert C."/>
        </authorList>
    </citation>
    <scope>NUCLEOTIDE SEQUENCE</scope>
    <source>
        <strain evidence="13">NBRC 108769</strain>
    </source>
</reference>
<dbReference type="GO" id="GO:0006633">
    <property type="term" value="P:fatty acid biosynthetic process"/>
    <property type="evidence" value="ECO:0007669"/>
    <property type="project" value="UniProtKB-UniRule"/>
</dbReference>